<comment type="catalytic activity">
    <reaction evidence="2">
        <text>2 superoxide + 2 H(+) = H2O2 + O2</text>
        <dbReference type="Rhea" id="RHEA:20696"/>
        <dbReference type="ChEBI" id="CHEBI:15378"/>
        <dbReference type="ChEBI" id="CHEBI:15379"/>
        <dbReference type="ChEBI" id="CHEBI:16240"/>
        <dbReference type="ChEBI" id="CHEBI:18421"/>
        <dbReference type="EC" id="1.15.1.1"/>
    </reaction>
</comment>
<feature type="chain" id="PRO_5001782003" description="Superoxide dismutase [Cu-Zn]" evidence="3">
    <location>
        <begin position="30"/>
        <end position="199"/>
    </location>
</feature>
<dbReference type="Gene3D" id="2.60.40.200">
    <property type="entry name" value="Superoxide dismutase, copper/zinc binding domain"/>
    <property type="match status" value="1"/>
</dbReference>
<comment type="cofactor">
    <cofactor evidence="2">
        <name>Zn(2+)</name>
        <dbReference type="ChEBI" id="CHEBI:29105"/>
    </cofactor>
    <text evidence="2">Binds 1 zinc ion per subunit.</text>
</comment>
<accession>A0A084SY49</accession>
<reference evidence="5 6" key="1">
    <citation type="submission" date="2014-07" db="EMBL/GenBank/DDBJ databases">
        <title>Draft Genome Sequence of Gephyronic Acid Producer, Cystobacter violaceus Strain Cb vi76.</title>
        <authorList>
            <person name="Stevens D.C."/>
            <person name="Young J."/>
            <person name="Carmichael R."/>
            <person name="Tan J."/>
            <person name="Taylor R.E."/>
        </authorList>
    </citation>
    <scope>NUCLEOTIDE SEQUENCE [LARGE SCALE GENOMIC DNA]</scope>
    <source>
        <strain evidence="5 6">Cb vi76</strain>
    </source>
</reference>
<evidence type="ECO:0000256" key="1">
    <source>
        <dbReference type="ARBA" id="ARBA00010457"/>
    </source>
</evidence>
<feature type="domain" description="Superoxide dismutase copper/zinc binding" evidence="4">
    <location>
        <begin position="70"/>
        <end position="195"/>
    </location>
</feature>
<gene>
    <name evidence="5" type="ORF">Q664_09365</name>
</gene>
<name>A0A084SY49_9BACT</name>
<sequence>MPAVKETSVMKTRALLTAAVLCLAGPAFAQGKAPAAKEKAAAKKDEKAAAAAAGATAKAELKDQKGQSVGEVTLTETPHGVLIKGSLSNIPPGEHAIHIHEAGKCEAPFQTAGGHLNPHKKKHGVLVPEGKHAGDLPNLHVDADGKVQFDVFAHGLKLKDMQDQDGAAVVVHAGADDYKSDPAGNAGDRIACGVVQVQK</sequence>
<dbReference type="Proteomes" id="UP000028547">
    <property type="component" value="Unassembled WGS sequence"/>
</dbReference>
<dbReference type="CDD" id="cd00305">
    <property type="entry name" value="Cu-Zn_Superoxide_Dismutase"/>
    <property type="match status" value="1"/>
</dbReference>
<dbReference type="Pfam" id="PF00080">
    <property type="entry name" value="Sod_Cu"/>
    <property type="match status" value="1"/>
</dbReference>
<feature type="signal peptide" evidence="3">
    <location>
        <begin position="1"/>
        <end position="29"/>
    </location>
</feature>
<keyword evidence="3" id="KW-0732">Signal</keyword>
<dbReference type="PANTHER" id="PTHR10003">
    <property type="entry name" value="SUPEROXIDE DISMUTASE CU-ZN -RELATED"/>
    <property type="match status" value="1"/>
</dbReference>
<dbReference type="GO" id="GO:0004784">
    <property type="term" value="F:superoxide dismutase activity"/>
    <property type="evidence" value="ECO:0007669"/>
    <property type="project" value="UniProtKB-EC"/>
</dbReference>
<evidence type="ECO:0000259" key="4">
    <source>
        <dbReference type="Pfam" id="PF00080"/>
    </source>
</evidence>
<evidence type="ECO:0000256" key="3">
    <source>
        <dbReference type="SAM" id="SignalP"/>
    </source>
</evidence>
<proteinExistence type="inferred from homology"/>
<dbReference type="InterPro" id="IPR018152">
    <property type="entry name" value="SOD_Cu/Zn_BS"/>
</dbReference>
<evidence type="ECO:0000313" key="6">
    <source>
        <dbReference type="Proteomes" id="UP000028547"/>
    </source>
</evidence>
<dbReference type="InterPro" id="IPR024134">
    <property type="entry name" value="SOD_Cu/Zn_/chaperone"/>
</dbReference>
<dbReference type="InterPro" id="IPR001424">
    <property type="entry name" value="SOD_Cu_Zn_dom"/>
</dbReference>
<comment type="caution">
    <text evidence="5">The sequence shown here is derived from an EMBL/GenBank/DDBJ whole genome shotgun (WGS) entry which is preliminary data.</text>
</comment>
<keyword evidence="2" id="KW-0479">Metal-binding</keyword>
<comment type="cofactor">
    <cofactor evidence="2">
        <name>Cu cation</name>
        <dbReference type="ChEBI" id="CHEBI:23378"/>
    </cofactor>
    <text evidence="2">Binds 1 copper ion per subunit.</text>
</comment>
<protein>
    <recommendedName>
        <fullName evidence="2">Superoxide dismutase [Cu-Zn]</fullName>
        <ecNumber evidence="2">1.15.1.1</ecNumber>
    </recommendedName>
</protein>
<keyword evidence="2" id="KW-0186">Copper</keyword>
<dbReference type="InterPro" id="IPR036423">
    <property type="entry name" value="SOD-like_Cu/Zn_dom_sf"/>
</dbReference>
<dbReference type="PROSITE" id="PS00332">
    <property type="entry name" value="SOD_CU_ZN_2"/>
    <property type="match status" value="1"/>
</dbReference>
<evidence type="ECO:0000313" key="5">
    <source>
        <dbReference type="EMBL" id="KFA93384.1"/>
    </source>
</evidence>
<organism evidence="5 6">
    <name type="scientific">Archangium violaceum Cb vi76</name>
    <dbReference type="NCBI Taxonomy" id="1406225"/>
    <lineage>
        <taxon>Bacteria</taxon>
        <taxon>Pseudomonadati</taxon>
        <taxon>Myxococcota</taxon>
        <taxon>Myxococcia</taxon>
        <taxon>Myxococcales</taxon>
        <taxon>Cystobacterineae</taxon>
        <taxon>Archangiaceae</taxon>
        <taxon>Archangium</taxon>
    </lineage>
</organism>
<dbReference type="EMBL" id="JPMI01000055">
    <property type="protein sequence ID" value="KFA93384.1"/>
    <property type="molecule type" value="Genomic_DNA"/>
</dbReference>
<dbReference type="EC" id="1.15.1.1" evidence="2"/>
<dbReference type="GO" id="GO:0005507">
    <property type="term" value="F:copper ion binding"/>
    <property type="evidence" value="ECO:0007669"/>
    <property type="project" value="InterPro"/>
</dbReference>
<evidence type="ECO:0000256" key="2">
    <source>
        <dbReference type="RuleBase" id="RU000393"/>
    </source>
</evidence>
<keyword evidence="2" id="KW-0560">Oxidoreductase</keyword>
<comment type="similarity">
    <text evidence="1 2">Belongs to the Cu-Zn superoxide dismutase family.</text>
</comment>
<keyword evidence="2" id="KW-0862">Zinc</keyword>
<comment type="function">
    <text evidence="2">Destroys radicals which are normally produced within the cells and which are toxic to biological systems.</text>
</comment>
<dbReference type="SUPFAM" id="SSF49329">
    <property type="entry name" value="Cu,Zn superoxide dismutase-like"/>
    <property type="match status" value="1"/>
</dbReference>
<dbReference type="PRINTS" id="PR00068">
    <property type="entry name" value="CUZNDISMTASE"/>
</dbReference>
<dbReference type="AlphaFoldDB" id="A0A084SY49"/>